<evidence type="ECO:0000313" key="4">
    <source>
        <dbReference type="EMBL" id="KTR51481.1"/>
    </source>
</evidence>
<keyword evidence="4" id="KW-0413">Isomerase</keyword>
<dbReference type="AlphaFoldDB" id="A0A147DPT8"/>
<dbReference type="SUPFAM" id="SSF56529">
    <property type="entry name" value="FAH"/>
    <property type="match status" value="1"/>
</dbReference>
<protein>
    <submittedName>
        <fullName evidence="4">2-hydroxyhepta-2,4-diene-1,7-dioate isomerase</fullName>
    </submittedName>
</protein>
<sequence length="256" mass="27534">MKIARFSSTGEDPRYGILDERDLVVLAGDPMYQGFETTGERVPLADAKLLAPVIPRSKVIGVGLNYAEHASEMDEGSGDDPVVFLKPNTAVIGPDDPIRLPAEVGRVDHEGELAIVIGSLAKNVRREDFASVVLGYTIANDVTARDLQARDGQWTRAKGFDTFCPLGPVIETEIDPSDIRLETRVDGELRQAASTSEMVHDIPSLIEFVSSIWTLLPGDVILTGTPAGVGAIRDGEVVEVLIEGIGSLKNPVIARH</sequence>
<dbReference type="Pfam" id="PF10370">
    <property type="entry name" value="Rv2993c-like_N"/>
    <property type="match status" value="1"/>
</dbReference>
<dbReference type="InterPro" id="IPR036663">
    <property type="entry name" value="Fumarylacetoacetase_C_sf"/>
</dbReference>
<comment type="caution">
    <text evidence="4">The sequence shown here is derived from an EMBL/GenBank/DDBJ whole genome shotgun (WGS) entry which is preliminary data.</text>
</comment>
<reference evidence="4 5" key="1">
    <citation type="journal article" date="2016" name="Front. Microbiol.">
        <title>Genomic Resource of Rice Seed Associated Bacteria.</title>
        <authorList>
            <person name="Midha S."/>
            <person name="Bansal K."/>
            <person name="Sharma S."/>
            <person name="Kumar N."/>
            <person name="Patil P.P."/>
            <person name="Chaudhry V."/>
            <person name="Patil P.B."/>
        </authorList>
    </citation>
    <scope>NUCLEOTIDE SEQUENCE [LARGE SCALE GENOMIC DNA]</scope>
    <source>
        <strain evidence="4 5">NS359</strain>
    </source>
</reference>
<dbReference type="InterPro" id="IPR011234">
    <property type="entry name" value="Fumarylacetoacetase-like_C"/>
</dbReference>
<evidence type="ECO:0000259" key="3">
    <source>
        <dbReference type="Pfam" id="PF10370"/>
    </source>
</evidence>
<feature type="domain" description="Rv2993c-like N-terminal" evidence="3">
    <location>
        <begin position="1"/>
        <end position="52"/>
    </location>
</feature>
<evidence type="ECO:0000259" key="2">
    <source>
        <dbReference type="Pfam" id="PF01557"/>
    </source>
</evidence>
<dbReference type="GO" id="GO:0019752">
    <property type="term" value="P:carboxylic acid metabolic process"/>
    <property type="evidence" value="ECO:0007669"/>
    <property type="project" value="UniProtKB-ARBA"/>
</dbReference>
<dbReference type="Gene3D" id="3.90.850.10">
    <property type="entry name" value="Fumarylacetoacetase-like, C-terminal domain"/>
    <property type="match status" value="1"/>
</dbReference>
<feature type="domain" description="Fumarylacetoacetase-like C-terminal" evidence="2">
    <location>
        <begin position="58"/>
        <end position="252"/>
    </location>
</feature>
<dbReference type="PANTHER" id="PTHR11820:SF7">
    <property type="entry name" value="ACYLPYRUVASE FAHD1, MITOCHONDRIAL"/>
    <property type="match status" value="1"/>
</dbReference>
<proteinExistence type="predicted"/>
<dbReference type="RefSeq" id="WP_058750027.1">
    <property type="nucleotide sequence ID" value="NZ_LDRC01000053.1"/>
</dbReference>
<dbReference type="Proteomes" id="UP000072763">
    <property type="component" value="Unassembled WGS sequence"/>
</dbReference>
<accession>A0A147DPT8</accession>
<keyword evidence="1" id="KW-0479">Metal-binding</keyword>
<dbReference type="EMBL" id="LDRC01000053">
    <property type="protein sequence ID" value="KTR51481.1"/>
    <property type="molecule type" value="Genomic_DNA"/>
</dbReference>
<gene>
    <name evidence="4" type="ORF">NS359_10295</name>
</gene>
<dbReference type="Gene3D" id="2.30.30.370">
    <property type="entry name" value="FAH"/>
    <property type="match status" value="1"/>
</dbReference>
<dbReference type="PATRIC" id="fig|465820.4.peg.2235"/>
<dbReference type="FunFam" id="3.90.850.10:FF:000002">
    <property type="entry name" value="2-hydroxyhepta-2,4-diene-1,7-dioate isomerase"/>
    <property type="match status" value="1"/>
</dbReference>
<name>A0A147DPT8_9MICO</name>
<dbReference type="PANTHER" id="PTHR11820">
    <property type="entry name" value="ACYLPYRUVASE"/>
    <property type="match status" value="1"/>
</dbReference>
<dbReference type="InterPro" id="IPR018833">
    <property type="entry name" value="Rv2993c-like_N"/>
</dbReference>
<dbReference type="Pfam" id="PF01557">
    <property type="entry name" value="FAA_hydrolase"/>
    <property type="match status" value="1"/>
</dbReference>
<dbReference type="OrthoDB" id="9805307at2"/>
<evidence type="ECO:0000256" key="1">
    <source>
        <dbReference type="ARBA" id="ARBA00022723"/>
    </source>
</evidence>
<dbReference type="GO" id="GO:0018773">
    <property type="term" value="F:acetylpyruvate hydrolase activity"/>
    <property type="evidence" value="ECO:0007669"/>
    <property type="project" value="TreeGrafter"/>
</dbReference>
<dbReference type="GO" id="GO:0046872">
    <property type="term" value="F:metal ion binding"/>
    <property type="evidence" value="ECO:0007669"/>
    <property type="project" value="UniProtKB-KW"/>
</dbReference>
<evidence type="ECO:0000313" key="5">
    <source>
        <dbReference type="Proteomes" id="UP000072763"/>
    </source>
</evidence>
<organism evidence="4 5">
    <name type="scientific">Curtobacterium oceanosedimentum</name>
    <dbReference type="NCBI Taxonomy" id="465820"/>
    <lineage>
        <taxon>Bacteria</taxon>
        <taxon>Bacillati</taxon>
        <taxon>Actinomycetota</taxon>
        <taxon>Actinomycetes</taxon>
        <taxon>Micrococcales</taxon>
        <taxon>Microbacteriaceae</taxon>
        <taxon>Curtobacterium</taxon>
    </lineage>
</organism>
<dbReference type="GO" id="GO:0016853">
    <property type="term" value="F:isomerase activity"/>
    <property type="evidence" value="ECO:0007669"/>
    <property type="project" value="UniProtKB-KW"/>
</dbReference>
<dbReference type="STRING" id="465820.NS263_09310"/>